<dbReference type="Proteomes" id="UP000796880">
    <property type="component" value="Unassembled WGS sequence"/>
</dbReference>
<evidence type="ECO:0000256" key="1">
    <source>
        <dbReference type="SAM" id="MobiDB-lite"/>
    </source>
</evidence>
<protein>
    <submittedName>
        <fullName evidence="2">Uncharacterized protein</fullName>
    </submittedName>
</protein>
<accession>A0A8K0E049</accession>
<keyword evidence="3" id="KW-1185">Reference proteome</keyword>
<evidence type="ECO:0000313" key="3">
    <source>
        <dbReference type="Proteomes" id="UP000796880"/>
    </source>
</evidence>
<feature type="region of interest" description="Disordered" evidence="1">
    <location>
        <begin position="1"/>
        <end position="31"/>
    </location>
</feature>
<sequence>MVARGHGDHLGEDERMKEMPSREPTELPDSMRTERFLEDAIDCLERRVVHLPSRSKRQGSPPLGLEAMSRGDEPMQVHPRLGKGLPWGELPAFDSRVLGNTLRNARREGLERQLQGIRPPFHKPKSGVSRLLCGVVGLPENSGISSETHTFGILQLLRLDMIVLFMRLHFVRWLVDVLARRISCKNLLLESSCSSTLEVAICDRCITFPDHESPADISRA</sequence>
<evidence type="ECO:0000313" key="2">
    <source>
        <dbReference type="EMBL" id="KAF3437553.1"/>
    </source>
</evidence>
<organism evidence="2 3">
    <name type="scientific">Rhamnella rubrinervis</name>
    <dbReference type="NCBI Taxonomy" id="2594499"/>
    <lineage>
        <taxon>Eukaryota</taxon>
        <taxon>Viridiplantae</taxon>
        <taxon>Streptophyta</taxon>
        <taxon>Embryophyta</taxon>
        <taxon>Tracheophyta</taxon>
        <taxon>Spermatophyta</taxon>
        <taxon>Magnoliopsida</taxon>
        <taxon>eudicotyledons</taxon>
        <taxon>Gunneridae</taxon>
        <taxon>Pentapetalae</taxon>
        <taxon>rosids</taxon>
        <taxon>fabids</taxon>
        <taxon>Rosales</taxon>
        <taxon>Rhamnaceae</taxon>
        <taxon>rhamnoid group</taxon>
        <taxon>Rhamneae</taxon>
        <taxon>Rhamnella</taxon>
    </lineage>
</organism>
<dbReference type="EMBL" id="VOIH02000009">
    <property type="protein sequence ID" value="KAF3437553.1"/>
    <property type="molecule type" value="Genomic_DNA"/>
</dbReference>
<dbReference type="AlphaFoldDB" id="A0A8K0E049"/>
<reference evidence="2" key="1">
    <citation type="submission" date="2020-03" db="EMBL/GenBank/DDBJ databases">
        <title>A high-quality chromosome-level genome assembly of a woody plant with both climbing and erect habits, Rhamnella rubrinervis.</title>
        <authorList>
            <person name="Lu Z."/>
            <person name="Yang Y."/>
            <person name="Zhu X."/>
            <person name="Sun Y."/>
        </authorList>
    </citation>
    <scope>NUCLEOTIDE SEQUENCE</scope>
    <source>
        <strain evidence="2">BYM</strain>
        <tissue evidence="2">Leaf</tissue>
    </source>
</reference>
<gene>
    <name evidence="2" type="ORF">FNV43_RR20308</name>
</gene>
<proteinExistence type="predicted"/>
<name>A0A8K0E049_9ROSA</name>
<comment type="caution">
    <text evidence="2">The sequence shown here is derived from an EMBL/GenBank/DDBJ whole genome shotgun (WGS) entry which is preliminary data.</text>
</comment>